<feature type="domain" description="DUF4130" evidence="1">
    <location>
        <begin position="91"/>
        <end position="253"/>
    </location>
</feature>
<organism evidence="2 3">
    <name type="scientific">Blautia ammoniilytica</name>
    <dbReference type="NCBI Taxonomy" id="2981782"/>
    <lineage>
        <taxon>Bacteria</taxon>
        <taxon>Bacillati</taxon>
        <taxon>Bacillota</taxon>
        <taxon>Clostridia</taxon>
        <taxon>Lachnospirales</taxon>
        <taxon>Lachnospiraceae</taxon>
        <taxon>Blautia</taxon>
    </lineage>
</organism>
<evidence type="ECO:0000313" key="2">
    <source>
        <dbReference type="EMBL" id="MCU6764410.1"/>
    </source>
</evidence>
<accession>A0ABT2TQC1</accession>
<comment type="caution">
    <text evidence="2">The sequence shown here is derived from an EMBL/GenBank/DDBJ whole genome shotgun (WGS) entry which is preliminary data.</text>
</comment>
<keyword evidence="3" id="KW-1185">Reference proteome</keyword>
<dbReference type="RefSeq" id="WP_158420639.1">
    <property type="nucleotide sequence ID" value="NZ_JAOQJL010000004.1"/>
</dbReference>
<name>A0ABT2TQC1_9FIRM</name>
<evidence type="ECO:0000259" key="1">
    <source>
        <dbReference type="Pfam" id="PF13566"/>
    </source>
</evidence>
<gene>
    <name evidence="2" type="ORF">OCV61_03175</name>
</gene>
<dbReference type="NCBIfam" id="TIGR03915">
    <property type="entry name" value="SAM_7_link_chp"/>
    <property type="match status" value="1"/>
</dbReference>
<dbReference type="EMBL" id="JAOQJL010000004">
    <property type="protein sequence ID" value="MCU6764410.1"/>
    <property type="molecule type" value="Genomic_DNA"/>
</dbReference>
<evidence type="ECO:0000313" key="3">
    <source>
        <dbReference type="Proteomes" id="UP001652409"/>
    </source>
</evidence>
<dbReference type="Proteomes" id="UP001652409">
    <property type="component" value="Unassembled WGS sequence"/>
</dbReference>
<sequence>MNQEKTVFICEDSTEGIFTAVYDGWMEAKKVQIQIRTCEPENMELFTRLHHVQSDSEKAGRVTRTILKNLGSAVCQDLWYAAASSDPDRGTAVFYTLYKSFFHGKWDPRIMEDVADAYVGQVSRLRTRVWRELHHYYGFLRFREIGGQVLFSEIEPVNDILEMLGTHFQDRFQGENWMIYDKKRKKAMIHPVQSACTVIQNVQPKVTDQTPGNPEIYEDLWRVFCSAITIPERKNTALQQQLLPLKYRRNMVEFT</sequence>
<dbReference type="InterPro" id="IPR025404">
    <property type="entry name" value="DUF4130"/>
</dbReference>
<reference evidence="2 3" key="1">
    <citation type="journal article" date="2021" name="ISME Commun">
        <title>Automated analysis of genomic sequences facilitates high-throughput and comprehensive description of bacteria.</title>
        <authorList>
            <person name="Hitch T.C.A."/>
        </authorList>
    </citation>
    <scope>NUCLEOTIDE SEQUENCE [LARGE SCALE GENOMIC DNA]</scope>
    <source>
        <strain evidence="2 3">Sanger_23</strain>
    </source>
</reference>
<proteinExistence type="predicted"/>
<dbReference type="Pfam" id="PF13566">
    <property type="entry name" value="DUF4130"/>
    <property type="match status" value="1"/>
</dbReference>
<dbReference type="InterPro" id="IPR023875">
    <property type="entry name" value="DNA_repair_put"/>
</dbReference>
<protein>
    <submittedName>
        <fullName evidence="2">TIGR03915 family putative DNA repair protein</fullName>
    </submittedName>
</protein>